<dbReference type="FunFam" id="3.40.50.20:FF:000006">
    <property type="entry name" value="Phosphoribosylamine--glycine ligase, chloroplastic"/>
    <property type="match status" value="1"/>
</dbReference>
<dbReference type="InterPro" id="IPR016185">
    <property type="entry name" value="PreATP-grasp_dom_sf"/>
</dbReference>
<evidence type="ECO:0000256" key="9">
    <source>
        <dbReference type="PROSITE-ProRule" id="PRU00409"/>
    </source>
</evidence>
<dbReference type="CDD" id="cd02196">
    <property type="entry name" value="PurM"/>
    <property type="match status" value="1"/>
</dbReference>
<dbReference type="AlphaFoldDB" id="A0AAV4TQ35"/>
<evidence type="ECO:0000256" key="4">
    <source>
        <dbReference type="ARBA" id="ARBA00022723"/>
    </source>
</evidence>
<organism evidence="11 12">
    <name type="scientific">Caerostris extrusa</name>
    <name type="common">Bark spider</name>
    <name type="synonym">Caerostris bankana</name>
    <dbReference type="NCBI Taxonomy" id="172846"/>
    <lineage>
        <taxon>Eukaryota</taxon>
        <taxon>Metazoa</taxon>
        <taxon>Ecdysozoa</taxon>
        <taxon>Arthropoda</taxon>
        <taxon>Chelicerata</taxon>
        <taxon>Arachnida</taxon>
        <taxon>Araneae</taxon>
        <taxon>Araneomorphae</taxon>
        <taxon>Entelegynae</taxon>
        <taxon>Araneoidea</taxon>
        <taxon>Araneidae</taxon>
        <taxon>Caerostris</taxon>
    </lineage>
</organism>
<dbReference type="InterPro" id="IPR011054">
    <property type="entry name" value="Rudment_hybrid_motif"/>
</dbReference>
<keyword evidence="8" id="KW-0464">Manganese</keyword>
<dbReference type="NCBIfam" id="TIGR00877">
    <property type="entry name" value="purD"/>
    <property type="match status" value="1"/>
</dbReference>
<dbReference type="GO" id="GO:0004637">
    <property type="term" value="F:phosphoribosylamine-glycine ligase activity"/>
    <property type="evidence" value="ECO:0007669"/>
    <property type="project" value="InterPro"/>
</dbReference>
<dbReference type="InterPro" id="IPR020561">
    <property type="entry name" value="PRibGlycinamid_synth_ATP-grasp"/>
</dbReference>
<keyword evidence="4" id="KW-0479">Metal-binding</keyword>
<protein>
    <submittedName>
        <fullName evidence="11">Trifunctional purine biosynthetic protein adenosine-3</fullName>
    </submittedName>
</protein>
<evidence type="ECO:0000313" key="11">
    <source>
        <dbReference type="EMBL" id="GIY47631.1"/>
    </source>
</evidence>
<sequence>MTEFVLVIGSGAREHALAWKLTLSPHVNHVYVSPGNAGTHTTSKFTNCDVDVKDHDEVVLWCKTKNISLVVVGPEDPLAKGLADHLNTAGIKCFGPCQKAAQIEAIVKASGLAAGKGVIVGKNKEEAIKAVETLKQDKGLSAASDTIVIEELLSGEEVSVLCFSDGTNIAVMPPAQDHKRLLDGDEGPNTGGMGAYCRCPLVSDADMKFIKENILQKAIKGMQKENSPYIGVLYAGLMLTKDGPKVLEFNCRFGDPETQVILPLLESDLYDVMLACVDGNLNESAVCWNEKKHAVGVVVVSGGYPGSYEKEKPIKGPEKLVENHYVVFHAGTCSKFGSLLTSGGRVLTVVAVSILSKRYRKKGLLKLQAKGMTYKASGVDIESADDLVAKIKNLTKGTLRKEVCGGIGGFGGIFELRNYVDPLLISKVGSVGEKLMIAQDCQKHEVIGNDLVANSVNEILCYGAEPLFFLDTYTCGKLDVEVAAKVIKGIAKGCKEAHCALIGGETAEMPGMYFESDFDLTSFARGAVERSQLLPKKNNISDGDIVFGLVSSSLNSNAIKILRRLLSKLDMTYKDITPFDSSSTFEDILLSPQNIYVDSVLPLMRNNYVKAAAYVNKEGLMEPIRNILPTGHKLILEGTSWTIPQFLIGLLKLQA</sequence>
<dbReference type="PANTHER" id="PTHR10520">
    <property type="entry name" value="TRIFUNCTIONAL PURINE BIOSYNTHETIC PROTEIN ADENOSINE-3-RELATED"/>
    <property type="match status" value="1"/>
</dbReference>
<keyword evidence="6" id="KW-0658">Purine biosynthesis</keyword>
<evidence type="ECO:0000256" key="2">
    <source>
        <dbReference type="ARBA" id="ARBA00005174"/>
    </source>
</evidence>
<dbReference type="PROSITE" id="PS00184">
    <property type="entry name" value="GARS"/>
    <property type="match status" value="1"/>
</dbReference>
<gene>
    <name evidence="11" type="primary">GART</name>
    <name evidence="11" type="ORF">CEXT_730801</name>
</gene>
<name>A0AAV4TQ35_CAEEX</name>
<dbReference type="Gene3D" id="3.30.1490.20">
    <property type="entry name" value="ATP-grasp fold, A domain"/>
    <property type="match status" value="1"/>
</dbReference>
<evidence type="ECO:0000256" key="3">
    <source>
        <dbReference type="ARBA" id="ARBA00022598"/>
    </source>
</evidence>
<keyword evidence="5 9" id="KW-0547">Nucleotide-binding</keyword>
<dbReference type="Gene3D" id="3.90.650.10">
    <property type="entry name" value="PurM-like C-terminal domain"/>
    <property type="match status" value="1"/>
</dbReference>
<dbReference type="SMART" id="SM01210">
    <property type="entry name" value="GARS_C"/>
    <property type="match status" value="1"/>
</dbReference>
<dbReference type="Proteomes" id="UP001054945">
    <property type="component" value="Unassembled WGS sequence"/>
</dbReference>
<dbReference type="Gene3D" id="3.40.50.20">
    <property type="match status" value="1"/>
</dbReference>
<dbReference type="Pfam" id="PF02843">
    <property type="entry name" value="GARS_C"/>
    <property type="match status" value="1"/>
</dbReference>
<keyword evidence="12" id="KW-1185">Reference proteome</keyword>
<dbReference type="SUPFAM" id="SSF55326">
    <property type="entry name" value="PurM N-terminal domain-like"/>
    <property type="match status" value="1"/>
</dbReference>
<evidence type="ECO:0000256" key="1">
    <source>
        <dbReference type="ARBA" id="ARBA00004686"/>
    </source>
</evidence>
<dbReference type="Gene3D" id="3.30.1330.10">
    <property type="entry name" value="PurM-like, N-terminal domain"/>
    <property type="match status" value="1"/>
</dbReference>
<dbReference type="Gene3D" id="3.30.470.20">
    <property type="entry name" value="ATP-grasp fold, B domain"/>
    <property type="match status" value="1"/>
</dbReference>
<dbReference type="PROSITE" id="PS50975">
    <property type="entry name" value="ATP_GRASP"/>
    <property type="match status" value="1"/>
</dbReference>
<dbReference type="Pfam" id="PF00586">
    <property type="entry name" value="AIRS"/>
    <property type="match status" value="1"/>
</dbReference>
<comment type="pathway">
    <text evidence="1">Purine metabolism; IMP biosynthesis via de novo pathway; 5-amino-1-(5-phospho-D-ribosyl)imidazole from N(2)-formyl-N(1)-(5-phospho-D-ribosyl)glycinamide: step 2/2.</text>
</comment>
<evidence type="ECO:0000259" key="10">
    <source>
        <dbReference type="PROSITE" id="PS50975"/>
    </source>
</evidence>
<proteinExistence type="predicted"/>
<dbReference type="GO" id="GO:0046872">
    <property type="term" value="F:metal ion binding"/>
    <property type="evidence" value="ECO:0007669"/>
    <property type="project" value="UniProtKB-KW"/>
</dbReference>
<evidence type="ECO:0000313" key="12">
    <source>
        <dbReference type="Proteomes" id="UP001054945"/>
    </source>
</evidence>
<dbReference type="SUPFAM" id="SSF51246">
    <property type="entry name" value="Rudiment single hybrid motif"/>
    <property type="match status" value="1"/>
</dbReference>
<dbReference type="FunFam" id="3.30.1330.10:FF:000001">
    <property type="entry name" value="Phosphoribosylformylglycinamidine cyclo-ligase"/>
    <property type="match status" value="1"/>
</dbReference>
<dbReference type="InterPro" id="IPR004733">
    <property type="entry name" value="PurM_cligase"/>
</dbReference>
<dbReference type="NCBIfam" id="TIGR00878">
    <property type="entry name" value="purM"/>
    <property type="match status" value="1"/>
</dbReference>
<dbReference type="InterPro" id="IPR037123">
    <property type="entry name" value="PRibGlycinamide_synth_C_sf"/>
</dbReference>
<dbReference type="Pfam" id="PF01071">
    <property type="entry name" value="GARS_A"/>
    <property type="match status" value="1"/>
</dbReference>
<dbReference type="InterPro" id="IPR036676">
    <property type="entry name" value="PurM-like_C_sf"/>
</dbReference>
<dbReference type="Gene3D" id="3.90.600.10">
    <property type="entry name" value="Phosphoribosylglycinamide synthetase, C-terminal domain"/>
    <property type="match status" value="1"/>
</dbReference>
<dbReference type="InterPro" id="IPR016188">
    <property type="entry name" value="PurM-like_N"/>
</dbReference>
<feature type="domain" description="ATP-grasp" evidence="10">
    <location>
        <begin position="66"/>
        <end position="278"/>
    </location>
</feature>
<keyword evidence="7 9" id="KW-0067">ATP-binding</keyword>
<evidence type="ECO:0000256" key="7">
    <source>
        <dbReference type="ARBA" id="ARBA00022840"/>
    </source>
</evidence>
<dbReference type="SMART" id="SM01209">
    <property type="entry name" value="GARS_A"/>
    <property type="match status" value="1"/>
</dbReference>
<dbReference type="GO" id="GO:0006189">
    <property type="term" value="P:'de novo' IMP biosynthetic process"/>
    <property type="evidence" value="ECO:0007669"/>
    <property type="project" value="InterPro"/>
</dbReference>
<dbReference type="GO" id="GO:0046084">
    <property type="term" value="P:adenine biosynthetic process"/>
    <property type="evidence" value="ECO:0007669"/>
    <property type="project" value="TreeGrafter"/>
</dbReference>
<dbReference type="SUPFAM" id="SSF56059">
    <property type="entry name" value="Glutathione synthetase ATP-binding domain-like"/>
    <property type="match status" value="1"/>
</dbReference>
<dbReference type="InterPro" id="IPR020559">
    <property type="entry name" value="PRibGlycinamide_synth_CS"/>
</dbReference>
<dbReference type="InterPro" id="IPR011761">
    <property type="entry name" value="ATP-grasp"/>
</dbReference>
<dbReference type="InterPro" id="IPR000115">
    <property type="entry name" value="PRibGlycinamide_synth"/>
</dbReference>
<dbReference type="InterPro" id="IPR020560">
    <property type="entry name" value="PRibGlycinamide_synth_C-dom"/>
</dbReference>
<comment type="pathway">
    <text evidence="2">Purine metabolism; IMP biosynthesis via de novo pathway; N(1)-(5-phospho-D-ribosyl)glycinamide from 5-phospho-alpha-D-ribose 1-diphosphate: step 2/2.</text>
</comment>
<reference evidence="11 12" key="1">
    <citation type="submission" date="2021-06" db="EMBL/GenBank/DDBJ databases">
        <title>Caerostris extrusa draft genome.</title>
        <authorList>
            <person name="Kono N."/>
            <person name="Arakawa K."/>
        </authorList>
    </citation>
    <scope>NUCLEOTIDE SEQUENCE [LARGE SCALE GENOMIC DNA]</scope>
</reference>
<accession>A0AAV4TQ35</accession>
<evidence type="ECO:0000256" key="6">
    <source>
        <dbReference type="ARBA" id="ARBA00022755"/>
    </source>
</evidence>
<dbReference type="FunFam" id="3.30.470.20:FF:000018">
    <property type="entry name" value="Trifunctional purine biosynthetic protein adenosine-3"/>
    <property type="match status" value="1"/>
</dbReference>
<dbReference type="GO" id="GO:0004641">
    <property type="term" value="F:phosphoribosylformylglycinamidine cyclo-ligase activity"/>
    <property type="evidence" value="ECO:0007669"/>
    <property type="project" value="InterPro"/>
</dbReference>
<comment type="caution">
    <text evidence="11">The sequence shown here is derived from an EMBL/GenBank/DDBJ whole genome shotgun (WGS) entry which is preliminary data.</text>
</comment>
<dbReference type="SUPFAM" id="SSF56042">
    <property type="entry name" value="PurM C-terminal domain-like"/>
    <property type="match status" value="1"/>
</dbReference>
<dbReference type="PANTHER" id="PTHR10520:SF12">
    <property type="entry name" value="TRIFUNCTIONAL PURINE BIOSYNTHETIC PROTEIN ADENOSINE-3"/>
    <property type="match status" value="1"/>
</dbReference>
<evidence type="ECO:0000256" key="8">
    <source>
        <dbReference type="ARBA" id="ARBA00023211"/>
    </source>
</evidence>
<dbReference type="GO" id="GO:0005829">
    <property type="term" value="C:cytosol"/>
    <property type="evidence" value="ECO:0007669"/>
    <property type="project" value="TreeGrafter"/>
</dbReference>
<dbReference type="InterPro" id="IPR036921">
    <property type="entry name" value="PurM-like_N_sf"/>
</dbReference>
<dbReference type="EMBL" id="BPLR01011605">
    <property type="protein sequence ID" value="GIY47631.1"/>
    <property type="molecule type" value="Genomic_DNA"/>
</dbReference>
<dbReference type="InterPro" id="IPR013815">
    <property type="entry name" value="ATP_grasp_subdomain_1"/>
</dbReference>
<dbReference type="GO" id="GO:0005524">
    <property type="term" value="F:ATP binding"/>
    <property type="evidence" value="ECO:0007669"/>
    <property type="project" value="UniProtKB-UniRule"/>
</dbReference>
<keyword evidence="3" id="KW-0436">Ligase</keyword>
<evidence type="ECO:0000256" key="5">
    <source>
        <dbReference type="ARBA" id="ARBA00022741"/>
    </source>
</evidence>
<dbReference type="SUPFAM" id="SSF52440">
    <property type="entry name" value="PreATP-grasp domain"/>
    <property type="match status" value="1"/>
</dbReference>